<comment type="caution">
    <text evidence="1">The sequence shown here is derived from an EMBL/GenBank/DDBJ whole genome shotgun (WGS) entry which is preliminary data.</text>
</comment>
<protein>
    <submittedName>
        <fullName evidence="1">Uncharacterized protein</fullName>
    </submittedName>
</protein>
<reference evidence="1" key="1">
    <citation type="journal article" date="2021" name="ISME J.">
        <title>Genomic evolution of the class Acidithiobacillia: deep-branching Proteobacteria living in extreme acidic conditions.</title>
        <authorList>
            <person name="Moya-Beltran A."/>
            <person name="Beard S."/>
            <person name="Rojas-Villalobos C."/>
            <person name="Issotta F."/>
            <person name="Gallardo Y."/>
            <person name="Ulloa R."/>
            <person name="Giaveno A."/>
            <person name="Degli Esposti M."/>
            <person name="Johnson D.B."/>
            <person name="Quatrini R."/>
        </authorList>
    </citation>
    <scope>NUCLEOTIDE SEQUENCE</scope>
    <source>
        <strain evidence="1">DSM 583</strain>
    </source>
</reference>
<dbReference type="RefSeq" id="WP_215886333.1">
    <property type="nucleotide sequence ID" value="NZ_CP134225.1"/>
</dbReference>
<evidence type="ECO:0000313" key="2">
    <source>
        <dbReference type="Proteomes" id="UP000887300"/>
    </source>
</evidence>
<proteinExistence type="predicted"/>
<dbReference type="AlphaFoldDB" id="A0A8X8G5R4"/>
<evidence type="ECO:0000313" key="1">
    <source>
        <dbReference type="EMBL" id="MBU2721800.1"/>
    </source>
</evidence>
<dbReference type="Proteomes" id="UP000887300">
    <property type="component" value="Unassembled WGS sequence"/>
</dbReference>
<accession>A0A8X8G5R4</accession>
<name>A0A8X8G5R4_ACIFI</name>
<dbReference type="EMBL" id="JABBHS010000027">
    <property type="protein sequence ID" value="MBU2721800.1"/>
    <property type="molecule type" value="Genomic_DNA"/>
</dbReference>
<organism evidence="1 2">
    <name type="scientific">Acidithiobacillus ferridurans</name>
    <dbReference type="NCBI Taxonomy" id="1232575"/>
    <lineage>
        <taxon>Bacteria</taxon>
        <taxon>Pseudomonadati</taxon>
        <taxon>Pseudomonadota</taxon>
        <taxon>Acidithiobacillia</taxon>
        <taxon>Acidithiobacillales</taxon>
        <taxon>Acidithiobacillaceae</taxon>
        <taxon>Acidithiobacillus</taxon>
    </lineage>
</organism>
<sequence>MMDRQDFLAASERACLAEKLQEAYRERGFAFAIEDDRHLVFEALHVLANGLPDRLFALVHPANGRDLHPEAHHGQTWQFFHAVADGNIRACASQLQAF</sequence>
<gene>
    <name evidence="1" type="ORF">HF568_00825</name>
</gene>